<dbReference type="InterPro" id="IPR057727">
    <property type="entry name" value="WCX_dom"/>
</dbReference>
<name>A0A7W3XS74_9BACL</name>
<dbReference type="Proteomes" id="UP000567067">
    <property type="component" value="Unassembled WGS sequence"/>
</dbReference>
<evidence type="ECO:0000256" key="2">
    <source>
        <dbReference type="ARBA" id="ARBA00023163"/>
    </source>
</evidence>
<evidence type="ECO:0000313" key="4">
    <source>
        <dbReference type="EMBL" id="MBA9086432.1"/>
    </source>
</evidence>
<dbReference type="PANTHER" id="PTHR34580">
    <property type="match status" value="1"/>
</dbReference>
<evidence type="ECO:0000259" key="3">
    <source>
        <dbReference type="PROSITE" id="PS51000"/>
    </source>
</evidence>
<sequence length="315" mass="36614">MTKNDRMLAIILELQRKELTRAEDLAAKFEISKRTIYRDIQALSEAGVPIIGSPGYGYSLMEGYFLPPVSFTVDEAVALLVGTDFVKQKFDSNYVSYASTAQGKLEGILPKSIRDDAFLVRRSIRLLNPENEQFVGEMSDYLQKIRVSILEKKKVRFQYYKSIPGSDEEHNRIRTVSPLGIVLLNGNWVLSAICDLRQELRHFRLSRMRELEVLTDTFTYPKDFDLHHFHPEDDRDIKVRIATTNDIARRMKETNYYFIENFEDTNDGTCVVLRVRKVEEVLSWILSWGADVIVQEPEELRSKVREELEKMLKGY</sequence>
<dbReference type="InterPro" id="IPR036390">
    <property type="entry name" value="WH_DNA-bd_sf"/>
</dbReference>
<comment type="caution">
    <text evidence="4">The sequence shown here is derived from an EMBL/GenBank/DDBJ whole genome shotgun (WGS) entry which is preliminary data.</text>
</comment>
<keyword evidence="5" id="KW-1185">Reference proteome</keyword>
<dbReference type="InterPro" id="IPR028349">
    <property type="entry name" value="PafC-like"/>
</dbReference>
<dbReference type="Pfam" id="PF25583">
    <property type="entry name" value="WCX"/>
    <property type="match status" value="1"/>
</dbReference>
<dbReference type="AlphaFoldDB" id="A0A7W3XS74"/>
<dbReference type="Pfam" id="PF13280">
    <property type="entry name" value="WYL"/>
    <property type="match status" value="1"/>
</dbReference>
<dbReference type="SUPFAM" id="SSF46785">
    <property type="entry name" value="Winged helix' DNA-binding domain"/>
    <property type="match status" value="1"/>
</dbReference>
<accession>A0A7W3XS74</accession>
<keyword evidence="2" id="KW-0804">Transcription</keyword>
<feature type="domain" description="HTH deoR-type" evidence="3">
    <location>
        <begin position="3"/>
        <end position="58"/>
    </location>
</feature>
<dbReference type="Pfam" id="PF08279">
    <property type="entry name" value="HTH_11"/>
    <property type="match status" value="1"/>
</dbReference>
<dbReference type="RefSeq" id="WP_182536560.1">
    <property type="nucleotide sequence ID" value="NZ_JACJIP010000018.1"/>
</dbReference>
<dbReference type="EMBL" id="JACJIP010000018">
    <property type="protein sequence ID" value="MBA9086432.1"/>
    <property type="molecule type" value="Genomic_DNA"/>
</dbReference>
<dbReference type="PANTHER" id="PTHR34580:SF1">
    <property type="entry name" value="PROTEIN PAFC"/>
    <property type="match status" value="1"/>
</dbReference>
<protein>
    <submittedName>
        <fullName evidence="4">Putative DNA-binding transcriptional regulator YafY</fullName>
    </submittedName>
</protein>
<dbReference type="PIRSF" id="PIRSF016838">
    <property type="entry name" value="PafC"/>
    <property type="match status" value="1"/>
</dbReference>
<dbReference type="InterPro" id="IPR026881">
    <property type="entry name" value="WYL_dom"/>
</dbReference>
<organism evidence="4 5">
    <name type="scientific">Fontibacillus solani</name>
    <dbReference type="NCBI Taxonomy" id="1572857"/>
    <lineage>
        <taxon>Bacteria</taxon>
        <taxon>Bacillati</taxon>
        <taxon>Bacillota</taxon>
        <taxon>Bacilli</taxon>
        <taxon>Bacillales</taxon>
        <taxon>Paenibacillaceae</taxon>
        <taxon>Fontibacillus</taxon>
    </lineage>
</organism>
<dbReference type="GO" id="GO:0003700">
    <property type="term" value="F:DNA-binding transcription factor activity"/>
    <property type="evidence" value="ECO:0007669"/>
    <property type="project" value="InterPro"/>
</dbReference>
<dbReference type="InterPro" id="IPR001034">
    <property type="entry name" value="DeoR_HTH"/>
</dbReference>
<proteinExistence type="predicted"/>
<reference evidence="4 5" key="1">
    <citation type="submission" date="2020-08" db="EMBL/GenBank/DDBJ databases">
        <title>Genomic Encyclopedia of Type Strains, Phase III (KMG-III): the genomes of soil and plant-associated and newly described type strains.</title>
        <authorList>
            <person name="Whitman W."/>
        </authorList>
    </citation>
    <scope>NUCLEOTIDE SEQUENCE [LARGE SCALE GENOMIC DNA]</scope>
    <source>
        <strain evidence="4 5">CECT 8693</strain>
    </source>
</reference>
<dbReference type="PROSITE" id="PS51000">
    <property type="entry name" value="HTH_DEOR_2"/>
    <property type="match status" value="1"/>
</dbReference>
<dbReference type="InterPro" id="IPR051534">
    <property type="entry name" value="CBASS_pafABC_assoc_protein"/>
</dbReference>
<keyword evidence="1" id="KW-0805">Transcription regulation</keyword>
<keyword evidence="4" id="KW-0238">DNA-binding</keyword>
<evidence type="ECO:0000256" key="1">
    <source>
        <dbReference type="ARBA" id="ARBA00023015"/>
    </source>
</evidence>
<dbReference type="GO" id="GO:0003677">
    <property type="term" value="F:DNA binding"/>
    <property type="evidence" value="ECO:0007669"/>
    <property type="project" value="UniProtKB-KW"/>
</dbReference>
<dbReference type="Gene3D" id="1.10.10.10">
    <property type="entry name" value="Winged helix-like DNA-binding domain superfamily/Winged helix DNA-binding domain"/>
    <property type="match status" value="1"/>
</dbReference>
<gene>
    <name evidence="4" type="ORF">FHR92_002910</name>
</gene>
<dbReference type="PROSITE" id="PS52050">
    <property type="entry name" value="WYL"/>
    <property type="match status" value="1"/>
</dbReference>
<dbReference type="InterPro" id="IPR013196">
    <property type="entry name" value="HTH_11"/>
</dbReference>
<evidence type="ECO:0000313" key="5">
    <source>
        <dbReference type="Proteomes" id="UP000567067"/>
    </source>
</evidence>
<dbReference type="InterPro" id="IPR036388">
    <property type="entry name" value="WH-like_DNA-bd_sf"/>
</dbReference>